<dbReference type="RefSeq" id="WP_344386973.1">
    <property type="nucleotide sequence ID" value="NZ_BAAASJ010000003.1"/>
</dbReference>
<protein>
    <submittedName>
        <fullName evidence="1">Uncharacterized protein</fullName>
    </submittedName>
</protein>
<accession>A0ABN3Q8P6</accession>
<evidence type="ECO:0000313" key="1">
    <source>
        <dbReference type="EMBL" id="GAA2620376.1"/>
    </source>
</evidence>
<sequence>MSSLNDVPAFANDEPASATEWLLDPETYRPVGRRTLVSGELESSITVVTRVIVPEEESRTD</sequence>
<keyword evidence="2" id="KW-1185">Reference proteome</keyword>
<name>A0ABN3Q8P6_9ACTN</name>
<dbReference type="EMBL" id="BAAASJ010000003">
    <property type="protein sequence ID" value="GAA2620376.1"/>
    <property type="molecule type" value="Genomic_DNA"/>
</dbReference>
<evidence type="ECO:0000313" key="2">
    <source>
        <dbReference type="Proteomes" id="UP001500151"/>
    </source>
</evidence>
<comment type="caution">
    <text evidence="1">The sequence shown here is derived from an EMBL/GenBank/DDBJ whole genome shotgun (WGS) entry which is preliminary data.</text>
</comment>
<dbReference type="Proteomes" id="UP001500151">
    <property type="component" value="Unassembled WGS sequence"/>
</dbReference>
<organism evidence="1 2">
    <name type="scientific">Streptomyces vastus</name>
    <dbReference type="NCBI Taxonomy" id="285451"/>
    <lineage>
        <taxon>Bacteria</taxon>
        <taxon>Bacillati</taxon>
        <taxon>Actinomycetota</taxon>
        <taxon>Actinomycetes</taxon>
        <taxon>Kitasatosporales</taxon>
        <taxon>Streptomycetaceae</taxon>
        <taxon>Streptomyces</taxon>
    </lineage>
</organism>
<proteinExistence type="predicted"/>
<gene>
    <name evidence="1" type="ORF">GCM10010307_03600</name>
</gene>
<reference evidence="1 2" key="1">
    <citation type="journal article" date="2019" name="Int. J. Syst. Evol. Microbiol.">
        <title>The Global Catalogue of Microorganisms (GCM) 10K type strain sequencing project: providing services to taxonomists for standard genome sequencing and annotation.</title>
        <authorList>
            <consortium name="The Broad Institute Genomics Platform"/>
            <consortium name="The Broad Institute Genome Sequencing Center for Infectious Disease"/>
            <person name="Wu L."/>
            <person name="Ma J."/>
        </authorList>
    </citation>
    <scope>NUCLEOTIDE SEQUENCE [LARGE SCALE GENOMIC DNA]</scope>
    <source>
        <strain evidence="1 2">JCM 4524</strain>
    </source>
</reference>